<evidence type="ECO:0000256" key="1">
    <source>
        <dbReference type="SAM" id="SignalP"/>
    </source>
</evidence>
<dbReference type="RefSeq" id="WP_010260522.1">
    <property type="nucleotide sequence ID" value="NZ_CAEG01000005.1"/>
</dbReference>
<evidence type="ECO:0008006" key="4">
    <source>
        <dbReference type="Google" id="ProtNLM"/>
    </source>
</evidence>
<evidence type="ECO:0000313" key="3">
    <source>
        <dbReference type="Proteomes" id="UP000183253"/>
    </source>
</evidence>
<dbReference type="OrthoDB" id="9800230at2"/>
<dbReference type="PROSITE" id="PS51257">
    <property type="entry name" value="PROKAR_LIPOPROTEIN"/>
    <property type="match status" value="1"/>
</dbReference>
<keyword evidence="3" id="KW-1185">Reference proteome</keyword>
<dbReference type="Pfam" id="PF16153">
    <property type="entry name" value="DUF4861"/>
    <property type="match status" value="1"/>
</dbReference>
<gene>
    <name evidence="2" type="ORF">SAMN05444145_105156</name>
</gene>
<dbReference type="STRING" id="1033731.SAMN05444145_105156"/>
<name>A0A1H4D618_9BACT</name>
<protein>
    <recommendedName>
        <fullName evidence="4">DUF4861 domain-containing protein</fullName>
    </recommendedName>
</protein>
<sequence>MKNMILGIAAALSAACTPALKVDVANTTQIERDDETVEIAWSEVAALEGATPENIVVLNDDNEQIPSQVLFRGTAEPQALIFQTDADPMETKRFKIVTGVRQNYPAEAFGRAVPERYDDYAWENNKVAYRLYGPALETSPEKLITPGIDVWVKCTEKLVIDEWYARGKYHHNFGDGMDCYKVGVTLGSGASLPFVGGKFWMMGHNYATARTLDNGPIRTTVELTYAPFDVDGTPVSLTKTISLDANQRFNRMDNVYEGAFAEMPIAAGFVRHDVKRVMTGDDWMAMVEAVSDSKDPVRDGDIYLGVILPGAEMLADTLGHAVAVKNVKPGQTLTYYAGSGWSQGGVEDMGEWVEEIGTAQAAAVTPLRVTVRK</sequence>
<dbReference type="AlphaFoldDB" id="A0A1H4D618"/>
<evidence type="ECO:0000313" key="2">
    <source>
        <dbReference type="EMBL" id="SEA67996.1"/>
    </source>
</evidence>
<feature type="signal peptide" evidence="1">
    <location>
        <begin position="1"/>
        <end position="21"/>
    </location>
</feature>
<organism evidence="2 3">
    <name type="scientific">Alistipes timonensis JC136</name>
    <dbReference type="NCBI Taxonomy" id="1033731"/>
    <lineage>
        <taxon>Bacteria</taxon>
        <taxon>Pseudomonadati</taxon>
        <taxon>Bacteroidota</taxon>
        <taxon>Bacteroidia</taxon>
        <taxon>Bacteroidales</taxon>
        <taxon>Rikenellaceae</taxon>
        <taxon>Alistipes</taxon>
    </lineage>
</organism>
<keyword evidence="1" id="KW-0732">Signal</keyword>
<proteinExistence type="predicted"/>
<dbReference type="InterPro" id="IPR032342">
    <property type="entry name" value="DUF4861"/>
</dbReference>
<feature type="chain" id="PRO_5010281809" description="DUF4861 domain-containing protein" evidence="1">
    <location>
        <begin position="22"/>
        <end position="373"/>
    </location>
</feature>
<dbReference type="Proteomes" id="UP000183253">
    <property type="component" value="Unassembled WGS sequence"/>
</dbReference>
<accession>A0A1H4D618</accession>
<reference evidence="2 3" key="1">
    <citation type="submission" date="2016-10" db="EMBL/GenBank/DDBJ databases">
        <authorList>
            <person name="de Groot N.N."/>
        </authorList>
    </citation>
    <scope>NUCLEOTIDE SEQUENCE [LARGE SCALE GENOMIC DNA]</scope>
    <source>
        <strain evidence="2 3">DSM 25383</strain>
    </source>
</reference>
<dbReference type="EMBL" id="FNRI01000005">
    <property type="protein sequence ID" value="SEA67996.1"/>
    <property type="molecule type" value="Genomic_DNA"/>
</dbReference>